<protein>
    <submittedName>
        <fullName evidence="1">Uncharacterized protein</fullName>
    </submittedName>
</protein>
<reference evidence="1" key="1">
    <citation type="submission" date="2018-11" db="EMBL/GenBank/DDBJ databases">
        <authorList>
            <consortium name="Pathogen Informatics"/>
        </authorList>
    </citation>
    <scope>NUCLEOTIDE SEQUENCE</scope>
</reference>
<comment type="caution">
    <text evidence="1">The sequence shown here is derived from an EMBL/GenBank/DDBJ whole genome shotgun (WGS) entry which is preliminary data.</text>
</comment>
<name>A0A448XHK9_9PLAT</name>
<evidence type="ECO:0000313" key="2">
    <source>
        <dbReference type="Proteomes" id="UP000784294"/>
    </source>
</evidence>
<dbReference type="AlphaFoldDB" id="A0A448XHK9"/>
<proteinExistence type="predicted"/>
<gene>
    <name evidence="1" type="ORF">PXEA_LOCUS30063</name>
</gene>
<keyword evidence="2" id="KW-1185">Reference proteome</keyword>
<sequence length="134" mass="14671">MCCLPEEGNGTSLGLTELSPGDHVEWRQAGDNVSANHGRVNSSFGVAQALSPPLRDDWRAILGRVIGRLGGRHWAVYSTSPDWLRPQNAVCKMGPTRVFSQSLVSPHPSWDETNTMIGTCPIHKCPVLQKPQKD</sequence>
<evidence type="ECO:0000313" key="1">
    <source>
        <dbReference type="EMBL" id="VEL36623.1"/>
    </source>
</evidence>
<dbReference type="Proteomes" id="UP000784294">
    <property type="component" value="Unassembled WGS sequence"/>
</dbReference>
<organism evidence="1 2">
    <name type="scientific">Protopolystoma xenopodis</name>
    <dbReference type="NCBI Taxonomy" id="117903"/>
    <lineage>
        <taxon>Eukaryota</taxon>
        <taxon>Metazoa</taxon>
        <taxon>Spiralia</taxon>
        <taxon>Lophotrochozoa</taxon>
        <taxon>Platyhelminthes</taxon>
        <taxon>Monogenea</taxon>
        <taxon>Polyopisthocotylea</taxon>
        <taxon>Polystomatidea</taxon>
        <taxon>Polystomatidae</taxon>
        <taxon>Protopolystoma</taxon>
    </lineage>
</organism>
<dbReference type="EMBL" id="CAAALY010252733">
    <property type="protein sequence ID" value="VEL36623.1"/>
    <property type="molecule type" value="Genomic_DNA"/>
</dbReference>
<accession>A0A448XHK9</accession>